<proteinExistence type="predicted"/>
<organism evidence="2 3">
    <name type="scientific">Dyella japonica DSM 16301</name>
    <dbReference type="NCBI Taxonomy" id="1440762"/>
    <lineage>
        <taxon>Bacteria</taxon>
        <taxon>Pseudomonadati</taxon>
        <taxon>Pseudomonadota</taxon>
        <taxon>Gammaproteobacteria</taxon>
        <taxon>Lysobacterales</taxon>
        <taxon>Rhodanobacteraceae</taxon>
        <taxon>Dyella</taxon>
    </lineage>
</organism>
<evidence type="ECO:0000313" key="3">
    <source>
        <dbReference type="Proteomes" id="UP000035481"/>
    </source>
</evidence>
<dbReference type="EMBL" id="JPLA01000030">
    <property type="protein sequence ID" value="KLD63231.1"/>
    <property type="molecule type" value="Genomic_DNA"/>
</dbReference>
<comment type="caution">
    <text evidence="2">The sequence shown here is derived from an EMBL/GenBank/DDBJ whole genome shotgun (WGS) entry which is preliminary data.</text>
</comment>
<dbReference type="AlphaFoldDB" id="A0A0G9H184"/>
<protein>
    <recommendedName>
        <fullName evidence="4">LuxR family transcriptional regulator</fullName>
    </recommendedName>
</protein>
<keyword evidence="1" id="KW-0732">Signal</keyword>
<name>A0A0G9H184_9GAMM</name>
<evidence type="ECO:0008006" key="4">
    <source>
        <dbReference type="Google" id="ProtNLM"/>
    </source>
</evidence>
<reference evidence="2 3" key="1">
    <citation type="journal article" date="2015" name="Antonie Van Leeuwenhoek">
        <title>A phylogenomic and molecular marker based taxonomic framework for the order Xanthomonadales: proposal to transfer the families Algiphilaceae and Solimonadaceae to the order Nevskiales ord. nov. and to create a new family within the order Xanthomonadales, the family Rhodanobacteraceae fam. nov., containing the genus Rhodanobacter and its closest relatives.</title>
        <authorList>
            <person name="Naushad S."/>
            <person name="Adeolu M."/>
            <person name="Wong S."/>
            <person name="Sohail M."/>
            <person name="Schellhorn H.E."/>
            <person name="Gupta R.S."/>
        </authorList>
    </citation>
    <scope>NUCLEOTIDE SEQUENCE [LARGE SCALE GENOMIC DNA]</scope>
    <source>
        <strain evidence="2 3">DSM 16301</strain>
    </source>
</reference>
<dbReference type="RefSeq" id="WP_052949963.1">
    <property type="nucleotide sequence ID" value="NZ_JPLA01000030.1"/>
</dbReference>
<dbReference type="OrthoDB" id="7498307at2"/>
<accession>A0A0G9H184</accession>
<evidence type="ECO:0000256" key="1">
    <source>
        <dbReference type="SAM" id="SignalP"/>
    </source>
</evidence>
<evidence type="ECO:0000313" key="2">
    <source>
        <dbReference type="EMBL" id="KLD63231.1"/>
    </source>
</evidence>
<dbReference type="STRING" id="1440762.Y882_12540"/>
<gene>
    <name evidence="2" type="ORF">Y882_12540</name>
</gene>
<sequence>MKLSPKALVVASVVALASSLTVAAPLGAATDVSSHRAPDAPLLGSWSLDTSRMPVPPGQRPTSVRFTFDDAGNNTWKVSVDIVYAPGQEVHSISTPVLDGSSTVITNSPEADTGTFKHPAPNVLVMALQKEGVLVSTRIYSTLPDGHTMVETAVYPGQGSMPVMKTNYFTRVR</sequence>
<dbReference type="PATRIC" id="fig|1440762.4.peg.2148"/>
<feature type="chain" id="PRO_5005198061" description="LuxR family transcriptional regulator" evidence="1">
    <location>
        <begin position="24"/>
        <end position="173"/>
    </location>
</feature>
<feature type="signal peptide" evidence="1">
    <location>
        <begin position="1"/>
        <end position="23"/>
    </location>
</feature>
<dbReference type="Proteomes" id="UP000035481">
    <property type="component" value="Unassembled WGS sequence"/>
</dbReference>